<proteinExistence type="predicted"/>
<gene>
    <name evidence="7" type="ORF">EGV54_04765</name>
</gene>
<dbReference type="AlphaFoldDB" id="A0A8H9BWY1"/>
<evidence type="ECO:0000256" key="4">
    <source>
        <dbReference type="ARBA" id="ARBA00022917"/>
    </source>
</evidence>
<comment type="caution">
    <text evidence="7">The sequence shown here is derived from an EMBL/GenBank/DDBJ whole genome shotgun (WGS) entry which is preliminary data.</text>
</comment>
<dbReference type="GO" id="GO:0004812">
    <property type="term" value="F:aminoacyl-tRNA ligase activity"/>
    <property type="evidence" value="ECO:0007669"/>
    <property type="project" value="UniProtKB-KW"/>
</dbReference>
<keyword evidence="2" id="KW-0547">Nucleotide-binding</keyword>
<dbReference type="InterPro" id="IPR008925">
    <property type="entry name" value="aa_tRNA-synth_I_cd-bd_sf"/>
</dbReference>
<accession>A0A8H9BWY1</accession>
<keyword evidence="6" id="KW-0175">Coiled coil</keyword>
<evidence type="ECO:0000256" key="6">
    <source>
        <dbReference type="SAM" id="Coils"/>
    </source>
</evidence>
<protein>
    <submittedName>
        <fullName evidence="7">Uncharacterized protein</fullName>
    </submittedName>
</protein>
<evidence type="ECO:0000256" key="3">
    <source>
        <dbReference type="ARBA" id="ARBA00022840"/>
    </source>
</evidence>
<evidence type="ECO:0000256" key="5">
    <source>
        <dbReference type="ARBA" id="ARBA00023146"/>
    </source>
</evidence>
<keyword evidence="5" id="KW-0030">Aminoacyl-tRNA synthetase</keyword>
<evidence type="ECO:0000313" key="7">
    <source>
        <dbReference type="EMBL" id="EGQ4384403.1"/>
    </source>
</evidence>
<keyword evidence="4" id="KW-0648">Protein biosynthesis</keyword>
<organism evidence="7 8">
    <name type="scientific">Staphylococcus pseudintermedius</name>
    <dbReference type="NCBI Taxonomy" id="283734"/>
    <lineage>
        <taxon>Bacteria</taxon>
        <taxon>Bacillati</taxon>
        <taxon>Bacillota</taxon>
        <taxon>Bacilli</taxon>
        <taxon>Bacillales</taxon>
        <taxon>Staphylococcaceae</taxon>
        <taxon>Staphylococcus</taxon>
        <taxon>Staphylococcus intermedius group</taxon>
    </lineage>
</organism>
<keyword evidence="1" id="KW-0436">Ligase</keyword>
<reference evidence="7 8" key="1">
    <citation type="submission" date="2018-11" db="EMBL/GenBank/DDBJ databases">
        <authorList>
            <consortium name="Veterinary Laboratory Investigation and Response Network"/>
        </authorList>
    </citation>
    <scope>NUCLEOTIDE SEQUENCE [LARGE SCALE GENOMIC DNA]</scope>
    <source>
        <strain evidence="7 8">SPSE-18-VL-LA-PA-Ryan-0021</strain>
    </source>
</reference>
<keyword evidence="3" id="KW-0067">ATP-binding</keyword>
<dbReference type="SUPFAM" id="SSF48163">
    <property type="entry name" value="An anticodon-binding domain of class I aminoacyl-tRNA synthetases"/>
    <property type="match status" value="1"/>
</dbReference>
<evidence type="ECO:0000256" key="1">
    <source>
        <dbReference type="ARBA" id="ARBA00022598"/>
    </source>
</evidence>
<keyword evidence="8" id="KW-1185">Reference proteome</keyword>
<name>A0A8H9BWY1_STAPS</name>
<evidence type="ECO:0000313" key="8">
    <source>
        <dbReference type="Proteomes" id="UP000600220"/>
    </source>
</evidence>
<evidence type="ECO:0000256" key="2">
    <source>
        <dbReference type="ARBA" id="ARBA00022741"/>
    </source>
</evidence>
<dbReference type="GO" id="GO:0006412">
    <property type="term" value="P:translation"/>
    <property type="evidence" value="ECO:0007669"/>
    <property type="project" value="UniProtKB-KW"/>
</dbReference>
<sequence>MIISLENIETLAEELGYKCEDLKKLEKNEYMMSDKDIKIKRLGWDCWLSFEKTKPEPVILIPWKVERDNKRRQVWRQFMNCCNYALRYGEERTEAIAKGIDESMMIEIVSDHKFISQQIKKTTTPLSEDNGFTKTLDKIADYILFSKFDNKEQEEEHIKLKKQIAQLESKKKTEKIKDKLFDKKSKKKDTPYANVKRLKSLPSQYLVINTEDDEAQVIKPDYIINYTRVDRQMEKGKFDESMEAFWERFSPSKPNEIPFYDKEPINYKELAFSTMEQYISEIQQLEDKPFSPNRAKVISNLKGEMREALKVLRKVIHFQPSVSIDEVIPDDTWDCLSLRDPEVYRILLLNYSELYEKYKSKVNTNMWTLLRTFESLVEKTKWRNKEEECVADLILNFDISSLNEIKEELDLAQGITLPNSTLSKIINTHIPSRIASTYEKQLEDWIWIHRRKGKYKTCSSCGEVKLAVDTRYFKPRKDSKDGLQGICRDCIA</sequence>
<dbReference type="EMBL" id="AAXKXX010000004">
    <property type="protein sequence ID" value="EGQ4384403.1"/>
    <property type="molecule type" value="Genomic_DNA"/>
</dbReference>
<dbReference type="Proteomes" id="UP000600220">
    <property type="component" value="Unassembled WGS sequence"/>
</dbReference>
<dbReference type="GO" id="GO:0000049">
    <property type="term" value="F:tRNA binding"/>
    <property type="evidence" value="ECO:0007669"/>
    <property type="project" value="InterPro"/>
</dbReference>
<dbReference type="GO" id="GO:0005524">
    <property type="term" value="F:ATP binding"/>
    <property type="evidence" value="ECO:0007669"/>
    <property type="project" value="UniProtKB-KW"/>
</dbReference>
<feature type="coiled-coil region" evidence="6">
    <location>
        <begin position="150"/>
        <end position="177"/>
    </location>
</feature>